<dbReference type="EMBL" id="RJUF01000025">
    <property type="protein sequence ID" value="MCP9763326.1"/>
    <property type="molecule type" value="Genomic_DNA"/>
</dbReference>
<dbReference type="SUPFAM" id="SSF52540">
    <property type="entry name" value="P-loop containing nucleoside triphosphate hydrolases"/>
    <property type="match status" value="2"/>
</dbReference>
<dbReference type="GO" id="GO:0016787">
    <property type="term" value="F:hydrolase activity"/>
    <property type="evidence" value="ECO:0007669"/>
    <property type="project" value="UniProtKB-KW"/>
</dbReference>
<evidence type="ECO:0000256" key="1">
    <source>
        <dbReference type="ARBA" id="ARBA00022801"/>
    </source>
</evidence>
<dbReference type="GO" id="GO:0004386">
    <property type="term" value="F:helicase activity"/>
    <property type="evidence" value="ECO:0007669"/>
    <property type="project" value="UniProtKB-KW"/>
</dbReference>
<keyword evidence="2" id="KW-0863">Zinc-finger</keyword>
<keyword evidence="6" id="KW-0347">Helicase</keyword>
<evidence type="ECO:0000256" key="2">
    <source>
        <dbReference type="PROSITE-ProRule" id="PRU00325"/>
    </source>
</evidence>
<dbReference type="InterPro" id="IPR038718">
    <property type="entry name" value="SNF2-like_sf"/>
</dbReference>
<dbReference type="Gene3D" id="3.40.50.10810">
    <property type="entry name" value="Tandem AAA-ATPase domain"/>
    <property type="match status" value="1"/>
</dbReference>
<gene>
    <name evidence="6" type="ORF">EGI31_10180</name>
</gene>
<dbReference type="SMART" id="SM00487">
    <property type="entry name" value="DEXDc"/>
    <property type="match status" value="1"/>
</dbReference>
<dbReference type="GO" id="GO:0008270">
    <property type="term" value="F:zinc ion binding"/>
    <property type="evidence" value="ECO:0007669"/>
    <property type="project" value="UniProtKB-KW"/>
</dbReference>
<dbReference type="InterPro" id="IPR000330">
    <property type="entry name" value="SNF2_N"/>
</dbReference>
<keyword evidence="6" id="KW-0067">ATP-binding</keyword>
<dbReference type="InterPro" id="IPR001650">
    <property type="entry name" value="Helicase_C-like"/>
</dbReference>
<keyword evidence="1" id="KW-0378">Hydrolase</keyword>
<dbReference type="Proteomes" id="UP001204144">
    <property type="component" value="Unassembled WGS sequence"/>
</dbReference>
<dbReference type="AlphaFoldDB" id="A0AAE3KUL1"/>
<keyword evidence="6" id="KW-0547">Nucleotide-binding</keyword>
<feature type="domain" description="Helicase ATP-binding" evidence="4">
    <location>
        <begin position="242"/>
        <end position="402"/>
    </location>
</feature>
<dbReference type="PROSITE" id="PS51194">
    <property type="entry name" value="HELICASE_CTER"/>
    <property type="match status" value="1"/>
</dbReference>
<feature type="domain" description="SWIM-type" evidence="3">
    <location>
        <begin position="74"/>
        <end position="112"/>
    </location>
</feature>
<keyword evidence="2" id="KW-0862">Zinc</keyword>
<evidence type="ECO:0000259" key="4">
    <source>
        <dbReference type="PROSITE" id="PS51192"/>
    </source>
</evidence>
<sequence length="819" mass="94207">MKKKSAALPDTKTENSAEFRIPYYKKPANLSVDEWQWKLRKQFGEENEFVITNIGDEAVFSDYLVYNPNTINNYKVSIRDFNHQKNFCNCLDFKTNRLGICKHIAATLKFLTANLEITEYLSKQFVGSYSSIYLDYPGGRQVKLKIGTEKSAEYEGLRKRYFSDNNELLATSFPVFEKILHEAKQINASFVCYEDALAYVIQIRENINRRLKIGDFLKKNPKISDIAGALKVKLFPFQEDGVKFAARAGRSLIADDMGLGKTLQAVAVAEMYKKVLQIHKVLIVCPTSLKYQWKSEIERFSNSSVEIIDGNVSRRKEQYSQSDSFYQITSYSSIANDVDFINDALELDFVILDEAQRIKNWKTKVSKSVKRLNSTYTVVLTGTPLENKLEELYSIMQFIDVYQLGPLYQFVDRYQLKDPETGKVIGYQHLNEIKALLSDTLLRRTKSEVLKQLPERMDKNLFVPMTHEQHEIHDEMQMVVSKLVSKWRKFGFLNEADRQRLILSLSRMRMVCDSTFIIDQRTRKDTKIEELMNILEEFFETNDSKVVIFSQWERMTRLVADELEKRDFGFEYLHGGIPSQKREKLLTNFKENPNSRIFLSTDTGGVGLNLQSAALLVNLDIPWNPAVLEQRIGRIYRLGQKRNVTIINLVSTGTIEHKMLDVLKFKSSMASGVLDGGEDAIFLDNEQFKGFMESLATLTDEVSTDIDFEIEANSEFELPSDSKGIDANKEENPLLGDDDIFDVEETDKSTDLLNQGLSFFSNLMETLKNPKATQELLNNITEKDANGKVFLKIPIENREVVENGLRVMRNLFSDLTNQK</sequence>
<dbReference type="PANTHER" id="PTHR45629:SF7">
    <property type="entry name" value="DNA EXCISION REPAIR PROTEIN ERCC-6-RELATED"/>
    <property type="match status" value="1"/>
</dbReference>
<dbReference type="InterPro" id="IPR049730">
    <property type="entry name" value="SNF2/RAD54-like_C"/>
</dbReference>
<dbReference type="CDD" id="cd18793">
    <property type="entry name" value="SF2_C_SNF"/>
    <property type="match status" value="1"/>
</dbReference>
<reference evidence="6 7" key="1">
    <citation type="submission" date="2018-11" db="EMBL/GenBank/DDBJ databases">
        <title>Novel bacteria species description.</title>
        <authorList>
            <person name="Han J.-H."/>
        </authorList>
    </citation>
    <scope>NUCLEOTIDE SEQUENCE [LARGE SCALE GENOMIC DNA]</scope>
    <source>
        <strain evidence="6 7">KCTC23259</strain>
    </source>
</reference>
<name>A0AAE3KUL1_9BACT</name>
<evidence type="ECO:0000313" key="7">
    <source>
        <dbReference type="Proteomes" id="UP001204144"/>
    </source>
</evidence>
<dbReference type="InterPro" id="IPR014001">
    <property type="entry name" value="Helicase_ATP-bd"/>
</dbReference>
<dbReference type="SMART" id="SM00490">
    <property type="entry name" value="HELICc"/>
    <property type="match status" value="1"/>
</dbReference>
<organism evidence="6 7">
    <name type="scientific">Lacihabitans soyangensis</name>
    <dbReference type="NCBI Taxonomy" id="869394"/>
    <lineage>
        <taxon>Bacteria</taxon>
        <taxon>Pseudomonadati</taxon>
        <taxon>Bacteroidota</taxon>
        <taxon>Cytophagia</taxon>
        <taxon>Cytophagales</taxon>
        <taxon>Leadbetterellaceae</taxon>
        <taxon>Lacihabitans</taxon>
    </lineage>
</organism>
<dbReference type="PROSITE" id="PS51192">
    <property type="entry name" value="HELICASE_ATP_BIND_1"/>
    <property type="match status" value="1"/>
</dbReference>
<dbReference type="InterPro" id="IPR007527">
    <property type="entry name" value="Znf_SWIM"/>
</dbReference>
<dbReference type="PANTHER" id="PTHR45629">
    <property type="entry name" value="SNF2/RAD54 FAMILY MEMBER"/>
    <property type="match status" value="1"/>
</dbReference>
<comment type="caution">
    <text evidence="6">The sequence shown here is derived from an EMBL/GenBank/DDBJ whole genome shotgun (WGS) entry which is preliminary data.</text>
</comment>
<protein>
    <submittedName>
        <fullName evidence="6">DEAD/DEAH box helicase</fullName>
    </submittedName>
</protein>
<dbReference type="InterPro" id="IPR050496">
    <property type="entry name" value="SNF2_RAD54_helicase_repair"/>
</dbReference>
<feature type="domain" description="Helicase C-terminal" evidence="5">
    <location>
        <begin position="527"/>
        <end position="696"/>
    </location>
</feature>
<accession>A0AAE3KUL1</accession>
<dbReference type="Pfam" id="PF00176">
    <property type="entry name" value="SNF2-rel_dom"/>
    <property type="match status" value="1"/>
</dbReference>
<dbReference type="GO" id="GO:0005524">
    <property type="term" value="F:ATP binding"/>
    <property type="evidence" value="ECO:0007669"/>
    <property type="project" value="InterPro"/>
</dbReference>
<dbReference type="Pfam" id="PF00271">
    <property type="entry name" value="Helicase_C"/>
    <property type="match status" value="1"/>
</dbReference>
<evidence type="ECO:0000259" key="3">
    <source>
        <dbReference type="PROSITE" id="PS50966"/>
    </source>
</evidence>
<dbReference type="PROSITE" id="PS50966">
    <property type="entry name" value="ZF_SWIM"/>
    <property type="match status" value="1"/>
</dbReference>
<keyword evidence="2" id="KW-0479">Metal-binding</keyword>
<dbReference type="RefSeq" id="WP_255037109.1">
    <property type="nucleotide sequence ID" value="NZ_RJUF01000025.1"/>
</dbReference>
<evidence type="ECO:0000313" key="6">
    <source>
        <dbReference type="EMBL" id="MCP9763326.1"/>
    </source>
</evidence>
<keyword evidence="7" id="KW-1185">Reference proteome</keyword>
<proteinExistence type="predicted"/>
<dbReference type="InterPro" id="IPR027417">
    <property type="entry name" value="P-loop_NTPase"/>
</dbReference>
<evidence type="ECO:0000259" key="5">
    <source>
        <dbReference type="PROSITE" id="PS51194"/>
    </source>
</evidence>
<dbReference type="Gene3D" id="3.40.50.300">
    <property type="entry name" value="P-loop containing nucleotide triphosphate hydrolases"/>
    <property type="match status" value="1"/>
</dbReference>